<feature type="coiled-coil region" evidence="1">
    <location>
        <begin position="55"/>
        <end position="82"/>
    </location>
</feature>
<sequence length="124" mass="13865">MERLLTGQSQHTDGNLTKNNLCREAQISRATMNRATDVLTEWDNRVKTSAAGLREHQHDAELAELRRKLRKSRAECHRLQDQVDAAATVIMTLLAENAALREHKISSSAAVIPLPLGRARSTQE</sequence>
<evidence type="ECO:0000256" key="1">
    <source>
        <dbReference type="SAM" id="Coils"/>
    </source>
</evidence>
<dbReference type="AlphaFoldDB" id="A0A101RKN8"/>
<gene>
    <name evidence="2" type="ORF">AQJ46_48480</name>
</gene>
<organism evidence="2 3">
    <name type="scientific">Streptomyces canus</name>
    <dbReference type="NCBI Taxonomy" id="58343"/>
    <lineage>
        <taxon>Bacteria</taxon>
        <taxon>Bacillati</taxon>
        <taxon>Actinomycetota</taxon>
        <taxon>Actinomycetes</taxon>
        <taxon>Kitasatosporales</taxon>
        <taxon>Streptomycetaceae</taxon>
        <taxon>Streptomyces</taxon>
        <taxon>Streptomyces aurantiacus group</taxon>
    </lineage>
</organism>
<protein>
    <submittedName>
        <fullName evidence="2">Uncharacterized protein</fullName>
    </submittedName>
</protein>
<dbReference type="EMBL" id="LMWU01000077">
    <property type="protein sequence ID" value="KUN57227.1"/>
    <property type="molecule type" value="Genomic_DNA"/>
</dbReference>
<dbReference type="Proteomes" id="UP000053669">
    <property type="component" value="Unassembled WGS sequence"/>
</dbReference>
<comment type="caution">
    <text evidence="2">The sequence shown here is derived from an EMBL/GenBank/DDBJ whole genome shotgun (WGS) entry which is preliminary data.</text>
</comment>
<evidence type="ECO:0000313" key="2">
    <source>
        <dbReference type="EMBL" id="KUN57227.1"/>
    </source>
</evidence>
<name>A0A101RKN8_9ACTN</name>
<evidence type="ECO:0000313" key="3">
    <source>
        <dbReference type="Proteomes" id="UP000053669"/>
    </source>
</evidence>
<accession>A0A101RKN8</accession>
<proteinExistence type="predicted"/>
<reference evidence="2 3" key="1">
    <citation type="submission" date="2015-10" db="EMBL/GenBank/DDBJ databases">
        <title>Draft genome sequence of Streptomyces canus DSM 40017, type strain for the species Streptomyces canus.</title>
        <authorList>
            <person name="Ruckert C."/>
            <person name="Winkler A."/>
            <person name="Kalinowski J."/>
            <person name="Kampfer P."/>
            <person name="Glaeser S."/>
        </authorList>
    </citation>
    <scope>NUCLEOTIDE SEQUENCE [LARGE SCALE GENOMIC DNA]</scope>
    <source>
        <strain evidence="2 3">DSM 40017</strain>
    </source>
</reference>
<keyword evidence="1" id="KW-0175">Coiled coil</keyword>